<dbReference type="OrthoDB" id="9803322at2"/>
<evidence type="ECO:0000313" key="12">
    <source>
        <dbReference type="EMBL" id="ARU03073.1"/>
    </source>
</evidence>
<dbReference type="AlphaFoldDB" id="A0A1Y0EHF9"/>
<keyword evidence="5 7" id="KW-0460">Magnesium</keyword>
<evidence type="ECO:0000259" key="10">
    <source>
        <dbReference type="Pfam" id="PF02879"/>
    </source>
</evidence>
<reference evidence="12 13" key="1">
    <citation type="submission" date="2017-05" db="EMBL/GenBank/DDBJ databases">
        <title>Genome Sequence of Loktanella vestfoldensis Strain SMR4r Isolated from a Culture of the Diatom Skeletonema marinoi.</title>
        <authorList>
            <person name="Topel M."/>
            <person name="Pinder M.I.M."/>
            <person name="Johansson O.N."/>
            <person name="Kourtchenko O."/>
            <person name="Godhe A."/>
            <person name="Clarke A.K."/>
        </authorList>
    </citation>
    <scope>NUCLEOTIDE SEQUENCE [LARGE SCALE GENOMIC DNA]</scope>
    <source>
        <strain evidence="12 13">SMR4r</strain>
    </source>
</reference>
<dbReference type="GO" id="GO:0004615">
    <property type="term" value="F:phosphomannomutase activity"/>
    <property type="evidence" value="ECO:0007669"/>
    <property type="project" value="TreeGrafter"/>
</dbReference>
<dbReference type="EMBL" id="CP021431">
    <property type="protein sequence ID" value="ARU03073.1"/>
    <property type="molecule type" value="Genomic_DNA"/>
</dbReference>
<organism evidence="12 13">
    <name type="scientific">Yoonia vestfoldensis</name>
    <dbReference type="NCBI Taxonomy" id="245188"/>
    <lineage>
        <taxon>Bacteria</taxon>
        <taxon>Pseudomonadati</taxon>
        <taxon>Pseudomonadota</taxon>
        <taxon>Alphaproteobacteria</taxon>
        <taxon>Rhodobacterales</taxon>
        <taxon>Paracoccaceae</taxon>
        <taxon>Yoonia</taxon>
    </lineage>
</organism>
<feature type="domain" description="Alpha-D-phosphohexomutase alpha/beta/alpha" evidence="11">
    <location>
        <begin position="250"/>
        <end position="357"/>
    </location>
</feature>
<keyword evidence="3" id="KW-0597">Phosphoprotein</keyword>
<evidence type="ECO:0000256" key="4">
    <source>
        <dbReference type="ARBA" id="ARBA00022723"/>
    </source>
</evidence>
<dbReference type="InterPro" id="IPR016066">
    <property type="entry name" value="A-D-PHexomutase_CS"/>
</dbReference>
<dbReference type="Proteomes" id="UP000195273">
    <property type="component" value="Chromosome"/>
</dbReference>
<dbReference type="InterPro" id="IPR036900">
    <property type="entry name" value="A-D-PHexomutase_C_sf"/>
</dbReference>
<dbReference type="KEGG" id="lvs:LOKVESSMR4R_03808"/>
<keyword evidence="13" id="KW-1185">Reference proteome</keyword>
<dbReference type="GO" id="GO:0005975">
    <property type="term" value="P:carbohydrate metabolic process"/>
    <property type="evidence" value="ECO:0007669"/>
    <property type="project" value="InterPro"/>
</dbReference>
<dbReference type="PROSITE" id="PS00710">
    <property type="entry name" value="PGM_PMM"/>
    <property type="match status" value="1"/>
</dbReference>
<accession>A0A1Y0EHF9</accession>
<dbReference type="Pfam" id="PF00408">
    <property type="entry name" value="PGM_PMM_IV"/>
    <property type="match status" value="1"/>
</dbReference>
<protein>
    <submittedName>
        <fullName evidence="12">Phosphoglucosamine mutase</fullName>
        <ecNumber evidence="12">5.4.2.10</ecNumber>
    </submittedName>
</protein>
<dbReference type="Pfam" id="PF02879">
    <property type="entry name" value="PGM_PMM_II"/>
    <property type="match status" value="1"/>
</dbReference>
<feature type="domain" description="Alpha-D-phosphohexomutase C-terminal" evidence="8">
    <location>
        <begin position="402"/>
        <end position="445"/>
    </location>
</feature>
<dbReference type="InterPro" id="IPR005843">
    <property type="entry name" value="A-D-PHexomutase_C"/>
</dbReference>
<name>A0A1Y0EHF9_9RHOB</name>
<evidence type="ECO:0000256" key="1">
    <source>
        <dbReference type="ARBA" id="ARBA00001946"/>
    </source>
</evidence>
<dbReference type="Gene3D" id="3.40.120.10">
    <property type="entry name" value="Alpha-D-Glucose-1,6-Bisphosphate, subunit A, domain 3"/>
    <property type="match status" value="3"/>
</dbReference>
<dbReference type="GO" id="GO:0005829">
    <property type="term" value="C:cytosol"/>
    <property type="evidence" value="ECO:0007669"/>
    <property type="project" value="TreeGrafter"/>
</dbReference>
<evidence type="ECO:0000256" key="2">
    <source>
        <dbReference type="ARBA" id="ARBA00010231"/>
    </source>
</evidence>
<dbReference type="InterPro" id="IPR016055">
    <property type="entry name" value="A-D-PHexomutase_a/b/a-I/II/III"/>
</dbReference>
<evidence type="ECO:0000256" key="6">
    <source>
        <dbReference type="ARBA" id="ARBA00023235"/>
    </source>
</evidence>
<dbReference type="InterPro" id="IPR050060">
    <property type="entry name" value="Phosphoglucosamine_mutase"/>
</dbReference>
<dbReference type="Pfam" id="PF02880">
    <property type="entry name" value="PGM_PMM_III"/>
    <property type="match status" value="1"/>
</dbReference>
<dbReference type="GO" id="GO:0000287">
    <property type="term" value="F:magnesium ion binding"/>
    <property type="evidence" value="ECO:0007669"/>
    <property type="project" value="InterPro"/>
</dbReference>
<evidence type="ECO:0000256" key="3">
    <source>
        <dbReference type="ARBA" id="ARBA00022553"/>
    </source>
</evidence>
<dbReference type="InterPro" id="IPR005844">
    <property type="entry name" value="A-D-PHexomutase_a/b/a-I"/>
</dbReference>
<dbReference type="InterPro" id="IPR005845">
    <property type="entry name" value="A-D-PHexomutase_a/b/a-II"/>
</dbReference>
<dbReference type="EC" id="5.4.2.10" evidence="12"/>
<evidence type="ECO:0000256" key="7">
    <source>
        <dbReference type="RuleBase" id="RU004326"/>
    </source>
</evidence>
<proteinExistence type="inferred from homology"/>
<dbReference type="PANTHER" id="PTHR42946">
    <property type="entry name" value="PHOSPHOHEXOSE MUTASE"/>
    <property type="match status" value="1"/>
</dbReference>
<dbReference type="CDD" id="cd03088">
    <property type="entry name" value="ManB"/>
    <property type="match status" value="1"/>
</dbReference>
<keyword evidence="4 7" id="KW-0479">Metal-binding</keyword>
<dbReference type="InterPro" id="IPR005846">
    <property type="entry name" value="A-D-PHexomutase_a/b/a-III"/>
</dbReference>
<dbReference type="SUPFAM" id="SSF53738">
    <property type="entry name" value="Phosphoglucomutase, first 3 domains"/>
    <property type="match status" value="3"/>
</dbReference>
<keyword evidence="6 12" id="KW-0413">Isomerase</keyword>
<dbReference type="PANTHER" id="PTHR42946:SF1">
    <property type="entry name" value="PHOSPHOGLUCOMUTASE (ALPHA-D-GLUCOSE-1,6-BISPHOSPHATE-DEPENDENT)"/>
    <property type="match status" value="1"/>
</dbReference>
<dbReference type="Pfam" id="PF02878">
    <property type="entry name" value="PGM_PMM_I"/>
    <property type="match status" value="1"/>
</dbReference>
<evidence type="ECO:0000256" key="5">
    <source>
        <dbReference type="ARBA" id="ARBA00022842"/>
    </source>
</evidence>
<evidence type="ECO:0000259" key="11">
    <source>
        <dbReference type="Pfam" id="PF02880"/>
    </source>
</evidence>
<evidence type="ECO:0000313" key="13">
    <source>
        <dbReference type="Proteomes" id="UP000195273"/>
    </source>
</evidence>
<feature type="domain" description="Alpha-D-phosphohexomutase alpha/beta/alpha" evidence="10">
    <location>
        <begin position="146"/>
        <end position="241"/>
    </location>
</feature>
<evidence type="ECO:0000259" key="8">
    <source>
        <dbReference type="Pfam" id="PF00408"/>
    </source>
</evidence>
<comment type="similarity">
    <text evidence="2 7">Belongs to the phosphohexose mutase family.</text>
</comment>
<comment type="cofactor">
    <cofactor evidence="1">
        <name>Mg(2+)</name>
        <dbReference type="ChEBI" id="CHEBI:18420"/>
    </cofactor>
</comment>
<gene>
    <name evidence="12" type="primary">glmM</name>
    <name evidence="12" type="ORF">LOKVESSMR4R_03808</name>
</gene>
<dbReference type="RefSeq" id="WP_087212081.1">
    <property type="nucleotide sequence ID" value="NZ_CP021431.1"/>
</dbReference>
<dbReference type="GO" id="GO:0009252">
    <property type="term" value="P:peptidoglycan biosynthetic process"/>
    <property type="evidence" value="ECO:0007669"/>
    <property type="project" value="TreeGrafter"/>
</dbReference>
<dbReference type="Gene3D" id="3.30.310.50">
    <property type="entry name" value="Alpha-D-phosphohexomutase, C-terminal domain"/>
    <property type="match status" value="1"/>
</dbReference>
<dbReference type="GO" id="GO:0006048">
    <property type="term" value="P:UDP-N-acetylglucosamine biosynthetic process"/>
    <property type="evidence" value="ECO:0007669"/>
    <property type="project" value="TreeGrafter"/>
</dbReference>
<sequence length="459" mass="47004">MPPQFGTSGLRGLVTDLTPALVSDYVTAFAASCPMGNGLFVAHDLRQSSPALAAVVAQAGQAAGLAVTRCGPVPTPALALAAMQAGAAAVMVTGSHIPADRNGLKFYTPAGEITKDQEAAILTGLGASRRVLSGPQPQFMDVGQGYCARYIAAFGTSLSGLRLGLYAHSAVGRDLMAALLTELGAEVVTLGHSADFVPVDTEAVDPQTKARLANWARDHDLAAILSTDGDGDRPLMADEAGQIIPGDIMGQITAAFLAAQHLVTPVSSNSGADRLGFARVLRTRIGSPHVIAGMQALGGAVVGYEANGGFLLGFDAQGPKGPLAALMTRDAMLPILAVLAASKGAPVSQLVAAQPARFTAADRLCAVPTDISAALVGWLTQDAPARATFLAALGLVEAGVDLTDGLRIACADGRCLHLRPSGNAPELRCYVEAETQHAAAMTLQAGLALLRQRIDALVR</sequence>
<dbReference type="SUPFAM" id="SSF55957">
    <property type="entry name" value="Phosphoglucomutase, C-terminal domain"/>
    <property type="match status" value="1"/>
</dbReference>
<evidence type="ECO:0000259" key="9">
    <source>
        <dbReference type="Pfam" id="PF02878"/>
    </source>
</evidence>
<feature type="domain" description="Alpha-D-phosphohexomutase alpha/beta/alpha" evidence="9">
    <location>
        <begin position="4"/>
        <end position="123"/>
    </location>
</feature>
<dbReference type="GO" id="GO:0008966">
    <property type="term" value="F:phosphoglucosamine mutase activity"/>
    <property type="evidence" value="ECO:0007669"/>
    <property type="project" value="UniProtKB-EC"/>
</dbReference>